<keyword evidence="1" id="KW-1133">Transmembrane helix</keyword>
<dbReference type="AlphaFoldDB" id="K1KEI5"/>
<gene>
    <name evidence="2" type="ORF">HMPREF9465_02237</name>
</gene>
<evidence type="ECO:0008006" key="4">
    <source>
        <dbReference type="Google" id="ProtNLM"/>
    </source>
</evidence>
<proteinExistence type="predicted"/>
<sequence length="196" mass="21133">MTSFNELLASALAPITLISGVGLLMLSMSARYNHATSRIRLLMNERLDPKLTDDERADIDDEIDFIFHRAGLLRRGEFCVVLSAVVSGLLVALCVLEEATGFSADILNSALLLASVALIVLSTVFLSLEIRLSLRAIKLVVSKLPPVADAFDDAVAARAAQAVEARHQSHVLNEARRQAEHAASHEVRKAEGGHSA</sequence>
<evidence type="ECO:0000313" key="2">
    <source>
        <dbReference type="EMBL" id="EKB30139.1"/>
    </source>
</evidence>
<keyword evidence="1" id="KW-0812">Transmembrane</keyword>
<comment type="caution">
    <text evidence="2">The sequence shown here is derived from an EMBL/GenBank/DDBJ whole genome shotgun (WGS) entry which is preliminary data.</text>
</comment>
<name>K1KEI5_9BURK</name>
<evidence type="ECO:0000313" key="3">
    <source>
        <dbReference type="Proteomes" id="UP000005835"/>
    </source>
</evidence>
<dbReference type="Proteomes" id="UP000005835">
    <property type="component" value="Unassembled WGS sequence"/>
</dbReference>
<keyword evidence="1" id="KW-0472">Membrane</keyword>
<feature type="transmembrane region" description="Helical" evidence="1">
    <location>
        <begin position="106"/>
        <end position="128"/>
    </location>
</feature>
<dbReference type="OrthoDB" id="9156812at2"/>
<dbReference type="PATRIC" id="fig|742823.3.peg.2246"/>
<dbReference type="InterPro" id="IPR021279">
    <property type="entry name" value="DUF2721"/>
</dbReference>
<reference evidence="2 3" key="1">
    <citation type="submission" date="2012-05" db="EMBL/GenBank/DDBJ databases">
        <title>The Genome Sequence of Sutterella wadsworthensis 2_1_59BFAA.</title>
        <authorList>
            <consortium name="The Broad Institute Genome Sequencing Platform"/>
            <person name="Earl A."/>
            <person name="Ward D."/>
            <person name="Feldgarden M."/>
            <person name="Gevers D."/>
            <person name="Daigneault M."/>
            <person name="Strauss J."/>
            <person name="Allen-Vercoe E."/>
            <person name="Walker B."/>
            <person name="Young S.K."/>
            <person name="Zeng Q."/>
            <person name="Gargeya S."/>
            <person name="Fitzgerald M."/>
            <person name="Haas B."/>
            <person name="Abouelleil A."/>
            <person name="Alvarado L."/>
            <person name="Arachchi H.M."/>
            <person name="Berlin A.M."/>
            <person name="Chapman S.B."/>
            <person name="Goldberg J."/>
            <person name="Griggs A."/>
            <person name="Gujja S."/>
            <person name="Hansen M."/>
            <person name="Howarth C."/>
            <person name="Imamovic A."/>
            <person name="Larimer J."/>
            <person name="McCowen C."/>
            <person name="Montmayeur A."/>
            <person name="Murphy C."/>
            <person name="Neiman D."/>
            <person name="Pearson M."/>
            <person name="Priest M."/>
            <person name="Roberts A."/>
            <person name="Saif S."/>
            <person name="Shea T."/>
            <person name="Sisk P."/>
            <person name="Sykes S."/>
            <person name="Wortman J."/>
            <person name="Nusbaum C."/>
            <person name="Birren B."/>
        </authorList>
    </citation>
    <scope>NUCLEOTIDE SEQUENCE [LARGE SCALE GENOMIC DNA]</scope>
    <source>
        <strain evidence="2 3">2_1_59BFAA</strain>
    </source>
</reference>
<protein>
    <recommendedName>
        <fullName evidence="4">DUF2721 domain-containing protein</fullName>
    </recommendedName>
</protein>
<dbReference type="EMBL" id="ADMG01000053">
    <property type="protein sequence ID" value="EKB30139.1"/>
    <property type="molecule type" value="Genomic_DNA"/>
</dbReference>
<feature type="transmembrane region" description="Helical" evidence="1">
    <location>
        <begin position="12"/>
        <end position="30"/>
    </location>
</feature>
<dbReference type="RefSeq" id="WP_005437120.1">
    <property type="nucleotide sequence ID" value="NZ_JH815521.1"/>
</dbReference>
<dbReference type="HOGENOM" id="CLU_118464_1_0_4"/>
<organism evidence="2 3">
    <name type="scientific">Sutterella wadsworthensis 2_1_59BFAA</name>
    <dbReference type="NCBI Taxonomy" id="742823"/>
    <lineage>
        <taxon>Bacteria</taxon>
        <taxon>Pseudomonadati</taxon>
        <taxon>Pseudomonadota</taxon>
        <taxon>Betaproteobacteria</taxon>
        <taxon>Burkholderiales</taxon>
        <taxon>Sutterellaceae</taxon>
        <taxon>Sutterella</taxon>
    </lineage>
</organism>
<keyword evidence="3" id="KW-1185">Reference proteome</keyword>
<dbReference type="eggNOG" id="ENOG5033RJW">
    <property type="taxonomic scope" value="Bacteria"/>
</dbReference>
<accession>K1KEI5</accession>
<feature type="transmembrane region" description="Helical" evidence="1">
    <location>
        <begin position="78"/>
        <end position="100"/>
    </location>
</feature>
<evidence type="ECO:0000256" key="1">
    <source>
        <dbReference type="SAM" id="Phobius"/>
    </source>
</evidence>
<dbReference type="Pfam" id="PF11026">
    <property type="entry name" value="DUF2721"/>
    <property type="match status" value="1"/>
</dbReference>